<sequence>MNSGWSITPAYDSSEHREAATTNEPAINKDSTPSPVAGPSDQDLAFIGSQFEPERQVSATPTAGSKHPTFMMI</sequence>
<dbReference type="EMBL" id="CABFNS010000852">
    <property type="protein sequence ID" value="VUC32915.1"/>
    <property type="molecule type" value="Genomic_DNA"/>
</dbReference>
<gene>
    <name evidence="2" type="ORF">CLO192961_LOCUS337015</name>
</gene>
<accession>A0ABY6UNJ0</accession>
<name>A0ABY6UNJ0_BIOOC</name>
<proteinExistence type="predicted"/>
<comment type="caution">
    <text evidence="2">The sequence shown here is derived from an EMBL/GenBank/DDBJ whole genome shotgun (WGS) entry which is preliminary data.</text>
</comment>
<evidence type="ECO:0000313" key="3">
    <source>
        <dbReference type="Proteomes" id="UP000766486"/>
    </source>
</evidence>
<evidence type="ECO:0000313" key="2">
    <source>
        <dbReference type="EMBL" id="VUC32915.1"/>
    </source>
</evidence>
<keyword evidence="3" id="KW-1185">Reference proteome</keyword>
<organism evidence="2 3">
    <name type="scientific">Bionectria ochroleuca</name>
    <name type="common">Gliocladium roseum</name>
    <dbReference type="NCBI Taxonomy" id="29856"/>
    <lineage>
        <taxon>Eukaryota</taxon>
        <taxon>Fungi</taxon>
        <taxon>Dikarya</taxon>
        <taxon>Ascomycota</taxon>
        <taxon>Pezizomycotina</taxon>
        <taxon>Sordariomycetes</taxon>
        <taxon>Hypocreomycetidae</taxon>
        <taxon>Hypocreales</taxon>
        <taxon>Bionectriaceae</taxon>
        <taxon>Clonostachys</taxon>
    </lineage>
</organism>
<evidence type="ECO:0000256" key="1">
    <source>
        <dbReference type="SAM" id="MobiDB-lite"/>
    </source>
</evidence>
<protein>
    <submittedName>
        <fullName evidence="2">Uncharacterized protein</fullName>
    </submittedName>
</protein>
<feature type="region of interest" description="Disordered" evidence="1">
    <location>
        <begin position="1"/>
        <end position="73"/>
    </location>
</feature>
<reference evidence="2 3" key="1">
    <citation type="submission" date="2019-06" db="EMBL/GenBank/DDBJ databases">
        <authorList>
            <person name="Broberg M."/>
        </authorList>
    </citation>
    <scope>NUCLEOTIDE SEQUENCE [LARGE SCALE GENOMIC DNA]</scope>
</reference>
<feature type="compositionally biased region" description="Polar residues" evidence="1">
    <location>
        <begin position="20"/>
        <end position="34"/>
    </location>
</feature>
<dbReference type="Proteomes" id="UP000766486">
    <property type="component" value="Unassembled WGS sequence"/>
</dbReference>